<dbReference type="Proteomes" id="UP000198901">
    <property type="component" value="Unassembled WGS sequence"/>
</dbReference>
<keyword evidence="5" id="KW-0812">Transmembrane</keyword>
<dbReference type="EMBL" id="FNGS01000007">
    <property type="protein sequence ID" value="SDM58904.1"/>
    <property type="molecule type" value="Genomic_DNA"/>
</dbReference>
<evidence type="ECO:0000256" key="3">
    <source>
        <dbReference type="ARBA" id="ARBA00022448"/>
    </source>
</evidence>
<feature type="chain" id="PRO_5011586502" evidence="8">
    <location>
        <begin position="21"/>
        <end position="441"/>
    </location>
</feature>
<evidence type="ECO:0000256" key="6">
    <source>
        <dbReference type="ARBA" id="ARBA00023136"/>
    </source>
</evidence>
<keyword evidence="3" id="KW-0813">Transport</keyword>
<evidence type="ECO:0000313" key="9">
    <source>
        <dbReference type="EMBL" id="SDM58904.1"/>
    </source>
</evidence>
<evidence type="ECO:0000256" key="7">
    <source>
        <dbReference type="ARBA" id="ARBA00023237"/>
    </source>
</evidence>
<evidence type="ECO:0000313" key="10">
    <source>
        <dbReference type="Proteomes" id="UP000198901"/>
    </source>
</evidence>
<dbReference type="Pfam" id="PF02321">
    <property type="entry name" value="OEP"/>
    <property type="match status" value="2"/>
</dbReference>
<name>A0A1G9UGL1_9BACT</name>
<dbReference type="PANTHER" id="PTHR30026">
    <property type="entry name" value="OUTER MEMBRANE PROTEIN TOLC"/>
    <property type="match status" value="1"/>
</dbReference>
<organism evidence="9 10">
    <name type="scientific">Siphonobacter aquaeclarae</name>
    <dbReference type="NCBI Taxonomy" id="563176"/>
    <lineage>
        <taxon>Bacteria</taxon>
        <taxon>Pseudomonadati</taxon>
        <taxon>Bacteroidota</taxon>
        <taxon>Cytophagia</taxon>
        <taxon>Cytophagales</taxon>
        <taxon>Cytophagaceae</taxon>
        <taxon>Siphonobacter</taxon>
    </lineage>
</organism>
<keyword evidence="10" id="KW-1185">Reference proteome</keyword>
<feature type="signal peptide" evidence="8">
    <location>
        <begin position="1"/>
        <end position="20"/>
    </location>
</feature>
<keyword evidence="8" id="KW-0732">Signal</keyword>
<evidence type="ECO:0000256" key="5">
    <source>
        <dbReference type="ARBA" id="ARBA00022692"/>
    </source>
</evidence>
<dbReference type="InterPro" id="IPR003423">
    <property type="entry name" value="OMP_efflux"/>
</dbReference>
<dbReference type="InterPro" id="IPR051906">
    <property type="entry name" value="TolC-like"/>
</dbReference>
<evidence type="ECO:0000256" key="2">
    <source>
        <dbReference type="ARBA" id="ARBA00007613"/>
    </source>
</evidence>
<evidence type="ECO:0000256" key="8">
    <source>
        <dbReference type="SAM" id="SignalP"/>
    </source>
</evidence>
<dbReference type="Gene3D" id="1.20.1600.10">
    <property type="entry name" value="Outer membrane efflux proteins (OEP)"/>
    <property type="match status" value="1"/>
</dbReference>
<keyword evidence="7" id="KW-0998">Cell outer membrane</keyword>
<accession>A0A1G9UGL1</accession>
<evidence type="ECO:0000256" key="1">
    <source>
        <dbReference type="ARBA" id="ARBA00004442"/>
    </source>
</evidence>
<dbReference type="GO" id="GO:0015562">
    <property type="term" value="F:efflux transmembrane transporter activity"/>
    <property type="evidence" value="ECO:0007669"/>
    <property type="project" value="InterPro"/>
</dbReference>
<dbReference type="GO" id="GO:0009279">
    <property type="term" value="C:cell outer membrane"/>
    <property type="evidence" value="ECO:0007669"/>
    <property type="project" value="UniProtKB-SubCell"/>
</dbReference>
<dbReference type="GO" id="GO:0015288">
    <property type="term" value="F:porin activity"/>
    <property type="evidence" value="ECO:0007669"/>
    <property type="project" value="TreeGrafter"/>
</dbReference>
<dbReference type="OrthoDB" id="9771205at2"/>
<dbReference type="GO" id="GO:1990281">
    <property type="term" value="C:efflux pump complex"/>
    <property type="evidence" value="ECO:0007669"/>
    <property type="project" value="TreeGrafter"/>
</dbReference>
<gene>
    <name evidence="9" type="ORF">SAMN04488090_3807</name>
</gene>
<keyword evidence="4" id="KW-1134">Transmembrane beta strand</keyword>
<proteinExistence type="inferred from homology"/>
<dbReference type="SUPFAM" id="SSF56954">
    <property type="entry name" value="Outer membrane efflux proteins (OEP)"/>
    <property type="match status" value="1"/>
</dbReference>
<reference evidence="9 10" key="1">
    <citation type="submission" date="2016-10" db="EMBL/GenBank/DDBJ databases">
        <authorList>
            <person name="de Groot N.N."/>
        </authorList>
    </citation>
    <scope>NUCLEOTIDE SEQUENCE [LARGE SCALE GENOMIC DNA]</scope>
    <source>
        <strain evidence="9 10">DSM 21668</strain>
    </source>
</reference>
<dbReference type="RefSeq" id="WP_093205891.1">
    <property type="nucleotide sequence ID" value="NZ_FNGS01000007.1"/>
</dbReference>
<sequence>MYKKIALVFGFFTFSSTLFAQKATEVLTLENAVATALERNYAIKVAKTQVKLAENDNTRGNAGMLPTVIGTAQPNATLNNTNQTFFDAVRPPLEQRGILNRSLAASVQMTWTLFDGMSMYILKNRLEELVKSGEAQAQVTLETTVANVVNTYYTVVQLAQQVRTYEDALVISRERRRLAKDRFDIGQGSKVDFLNSQVDFNADTSILIAQRQVLVNTKTQLNQLLARDLGTDFRTADTLLLERNLIFESLREQTLSQNPQLIVARYNNRVANLDIKNQQALLWPTVDLLTSYAYNAQWNGGSGFGVKSGNSTNLVGGIRLSSTIFDGLNQRRRIQGARITEEITRQQEEDLKLQLLSNLEQTYASYRNNLNLLDLEYQNLSVAQQNVRIAFDRYKIGVTGSLELREAQRNAVAAETRLIQAQFNAKLSEVELMRLSSQIVK</sequence>
<keyword evidence="6" id="KW-0472">Membrane</keyword>
<comment type="similarity">
    <text evidence="2">Belongs to the outer membrane factor (OMF) (TC 1.B.17) family.</text>
</comment>
<comment type="subcellular location">
    <subcellularLocation>
        <location evidence="1">Cell outer membrane</location>
    </subcellularLocation>
</comment>
<dbReference type="AlphaFoldDB" id="A0A1G9UGL1"/>
<protein>
    <submittedName>
        <fullName evidence="9">Outer membrane protein TolC</fullName>
    </submittedName>
</protein>
<dbReference type="STRING" id="563176.SAMN04488090_3807"/>
<evidence type="ECO:0000256" key="4">
    <source>
        <dbReference type="ARBA" id="ARBA00022452"/>
    </source>
</evidence>
<dbReference type="PANTHER" id="PTHR30026:SF20">
    <property type="entry name" value="OUTER MEMBRANE PROTEIN TOLC"/>
    <property type="match status" value="1"/>
</dbReference>